<dbReference type="OrthoDB" id="3287983at2759"/>
<reference evidence="1 2" key="1">
    <citation type="submission" date="2014-04" db="EMBL/GenBank/DDBJ databases">
        <authorList>
            <consortium name="DOE Joint Genome Institute"/>
            <person name="Kuo A."/>
            <person name="Girlanda M."/>
            <person name="Perotto S."/>
            <person name="Kohler A."/>
            <person name="Nagy L.G."/>
            <person name="Floudas D."/>
            <person name="Copeland A."/>
            <person name="Barry K.W."/>
            <person name="Cichocki N."/>
            <person name="Veneault-Fourrey C."/>
            <person name="LaButti K."/>
            <person name="Lindquist E.A."/>
            <person name="Lipzen A."/>
            <person name="Lundell T."/>
            <person name="Morin E."/>
            <person name="Murat C."/>
            <person name="Sun H."/>
            <person name="Tunlid A."/>
            <person name="Henrissat B."/>
            <person name="Grigoriev I.V."/>
            <person name="Hibbett D.S."/>
            <person name="Martin F."/>
            <person name="Nordberg H.P."/>
            <person name="Cantor M.N."/>
            <person name="Hua S.X."/>
        </authorList>
    </citation>
    <scope>NUCLEOTIDE SEQUENCE [LARGE SCALE GENOMIC DNA]</scope>
    <source>
        <strain evidence="1 2">MUT 4182</strain>
    </source>
</reference>
<name>A0A0C3LHK5_9AGAM</name>
<sequence>MAPTEVTDRASKSYSHGLTITSAVVKKGRPTVLQYSWTYEKRSDDGFAVMVYNLATKERTILDYFVYTRDHGKGKSGTWTVDITDLKDKFGKYLLLFTLTDAEDFWLPIAKGKPFYVKKGDF</sequence>
<evidence type="ECO:0000313" key="2">
    <source>
        <dbReference type="Proteomes" id="UP000054248"/>
    </source>
</evidence>
<keyword evidence="2" id="KW-1185">Reference proteome</keyword>
<dbReference type="AlphaFoldDB" id="A0A0C3LHK5"/>
<gene>
    <name evidence="1" type="ORF">M407DRAFT_17708</name>
</gene>
<organism evidence="1 2">
    <name type="scientific">Tulasnella calospora MUT 4182</name>
    <dbReference type="NCBI Taxonomy" id="1051891"/>
    <lineage>
        <taxon>Eukaryota</taxon>
        <taxon>Fungi</taxon>
        <taxon>Dikarya</taxon>
        <taxon>Basidiomycota</taxon>
        <taxon>Agaricomycotina</taxon>
        <taxon>Agaricomycetes</taxon>
        <taxon>Cantharellales</taxon>
        <taxon>Tulasnellaceae</taxon>
        <taxon>Tulasnella</taxon>
    </lineage>
</organism>
<dbReference type="HOGENOM" id="CLU_130037_1_0_1"/>
<reference evidence="2" key="2">
    <citation type="submission" date="2015-01" db="EMBL/GenBank/DDBJ databases">
        <title>Evolutionary Origins and Diversification of the Mycorrhizal Mutualists.</title>
        <authorList>
            <consortium name="DOE Joint Genome Institute"/>
            <consortium name="Mycorrhizal Genomics Consortium"/>
            <person name="Kohler A."/>
            <person name="Kuo A."/>
            <person name="Nagy L.G."/>
            <person name="Floudas D."/>
            <person name="Copeland A."/>
            <person name="Barry K.W."/>
            <person name="Cichocki N."/>
            <person name="Veneault-Fourrey C."/>
            <person name="LaButti K."/>
            <person name="Lindquist E.A."/>
            <person name="Lipzen A."/>
            <person name="Lundell T."/>
            <person name="Morin E."/>
            <person name="Murat C."/>
            <person name="Riley R."/>
            <person name="Ohm R."/>
            <person name="Sun H."/>
            <person name="Tunlid A."/>
            <person name="Henrissat B."/>
            <person name="Grigoriev I.V."/>
            <person name="Hibbett D.S."/>
            <person name="Martin F."/>
        </authorList>
    </citation>
    <scope>NUCLEOTIDE SEQUENCE [LARGE SCALE GENOMIC DNA]</scope>
    <source>
        <strain evidence="2">MUT 4182</strain>
    </source>
</reference>
<dbReference type="EMBL" id="KN822948">
    <property type="protein sequence ID" value="KIO33448.1"/>
    <property type="molecule type" value="Genomic_DNA"/>
</dbReference>
<proteinExistence type="predicted"/>
<dbReference type="Proteomes" id="UP000054248">
    <property type="component" value="Unassembled WGS sequence"/>
</dbReference>
<accession>A0A0C3LHK5</accession>
<protein>
    <submittedName>
        <fullName evidence="1">Uncharacterized protein</fullName>
    </submittedName>
</protein>
<evidence type="ECO:0000313" key="1">
    <source>
        <dbReference type="EMBL" id="KIO33448.1"/>
    </source>
</evidence>